<dbReference type="GO" id="GO:0005615">
    <property type="term" value="C:extracellular space"/>
    <property type="evidence" value="ECO:0007669"/>
    <property type="project" value="TreeGrafter"/>
</dbReference>
<dbReference type="GeneTree" id="ENSGT00390000010760"/>
<dbReference type="InterPro" id="IPR026645">
    <property type="entry name" value="Dermatopontin"/>
</dbReference>
<proteinExistence type="inferred from homology"/>
<dbReference type="OMA" id="DAWVNEY"/>
<reference evidence="6" key="1">
    <citation type="submission" date="2025-08" db="UniProtKB">
        <authorList>
            <consortium name="Ensembl"/>
        </authorList>
    </citation>
    <scope>IDENTIFICATION</scope>
</reference>
<evidence type="ECO:0000256" key="2">
    <source>
        <dbReference type="ARBA" id="ARBA00008712"/>
    </source>
</evidence>
<accession>A0A8C4X1U0</accession>
<dbReference type="Ensembl" id="ENSEBUT00000027090.1">
    <property type="protein sequence ID" value="ENSEBUP00000026514.1"/>
    <property type="gene ID" value="ENSEBUG00000016323.1"/>
</dbReference>
<evidence type="ECO:0000256" key="4">
    <source>
        <dbReference type="ARBA" id="ARBA00023157"/>
    </source>
</evidence>
<dbReference type="Proteomes" id="UP000694388">
    <property type="component" value="Unplaced"/>
</dbReference>
<feature type="signal peptide" evidence="5">
    <location>
        <begin position="1"/>
        <end position="20"/>
    </location>
</feature>
<reference evidence="6" key="2">
    <citation type="submission" date="2025-09" db="UniProtKB">
        <authorList>
            <consortium name="Ensembl"/>
        </authorList>
    </citation>
    <scope>IDENTIFICATION</scope>
</reference>
<keyword evidence="5" id="KW-0732">Signal</keyword>
<evidence type="ECO:0000256" key="3">
    <source>
        <dbReference type="ARBA" id="ARBA00022525"/>
    </source>
</evidence>
<feature type="chain" id="PRO_5034289784" evidence="5">
    <location>
        <begin position="21"/>
        <end position="181"/>
    </location>
</feature>
<dbReference type="Pfam" id="PF14704">
    <property type="entry name" value="DERM"/>
    <property type="match status" value="1"/>
</dbReference>
<keyword evidence="7" id="KW-1185">Reference proteome</keyword>
<comment type="similarity">
    <text evidence="2">Belongs to the dermatopontin family.</text>
</comment>
<evidence type="ECO:0000313" key="6">
    <source>
        <dbReference type="Ensembl" id="ENSEBUP00000026514.1"/>
    </source>
</evidence>
<keyword evidence="4" id="KW-1015">Disulfide bond</keyword>
<sequence>MTRMIALLFGLVLMVTMGVSLRINDWDGVMHFHCPVYQSISRLQSNHSNCREDRVWDTECKNTFNKRKSRPICYETNYVNWFDERILFKCPPNWVISGLHSYHDNKREDRRWRFRCCKQEGVNLHSCKWTGYLNNWDMPLTWSTSSNEFLAGVNSIHNNLKEDRRWKFLSCEMHKNEATLQ</sequence>
<name>A0A8C4X1U0_EPTBU</name>
<evidence type="ECO:0000256" key="5">
    <source>
        <dbReference type="SAM" id="SignalP"/>
    </source>
</evidence>
<protein>
    <submittedName>
        <fullName evidence="6">Si:dkey-14d8.7</fullName>
    </submittedName>
</protein>
<evidence type="ECO:0000256" key="1">
    <source>
        <dbReference type="ARBA" id="ARBA00004613"/>
    </source>
</evidence>
<dbReference type="GO" id="GO:0031012">
    <property type="term" value="C:extracellular matrix"/>
    <property type="evidence" value="ECO:0007669"/>
    <property type="project" value="TreeGrafter"/>
</dbReference>
<dbReference type="AlphaFoldDB" id="A0A8C4X1U0"/>
<dbReference type="PANTHER" id="PTHR15040:SF3">
    <property type="entry name" value="SI:DKEY-14D8.6-RELATED"/>
    <property type="match status" value="1"/>
</dbReference>
<dbReference type="PANTHER" id="PTHR15040">
    <property type="entry name" value="DERMATOPONTIN-RELATED"/>
    <property type="match status" value="1"/>
</dbReference>
<evidence type="ECO:0000313" key="7">
    <source>
        <dbReference type="Proteomes" id="UP000694388"/>
    </source>
</evidence>
<comment type="subcellular location">
    <subcellularLocation>
        <location evidence="1">Secreted</location>
    </subcellularLocation>
</comment>
<organism evidence="6 7">
    <name type="scientific">Eptatretus burgeri</name>
    <name type="common">Inshore hagfish</name>
    <dbReference type="NCBI Taxonomy" id="7764"/>
    <lineage>
        <taxon>Eukaryota</taxon>
        <taxon>Metazoa</taxon>
        <taxon>Chordata</taxon>
        <taxon>Craniata</taxon>
        <taxon>Vertebrata</taxon>
        <taxon>Cyclostomata</taxon>
        <taxon>Myxini</taxon>
        <taxon>Myxiniformes</taxon>
        <taxon>Myxinidae</taxon>
        <taxon>Eptatretinae</taxon>
        <taxon>Eptatretus</taxon>
    </lineage>
</organism>
<keyword evidence="3" id="KW-0964">Secreted</keyword>
<dbReference type="GO" id="GO:0030199">
    <property type="term" value="P:collagen fibril organization"/>
    <property type="evidence" value="ECO:0007669"/>
    <property type="project" value="TreeGrafter"/>
</dbReference>